<dbReference type="SMART" id="SM00862">
    <property type="entry name" value="Trans_reg_C"/>
    <property type="match status" value="1"/>
</dbReference>
<dbReference type="InterPro" id="IPR036388">
    <property type="entry name" value="WH-like_DNA-bd_sf"/>
</dbReference>
<evidence type="ECO:0000256" key="2">
    <source>
        <dbReference type="PROSITE-ProRule" id="PRU01091"/>
    </source>
</evidence>
<protein>
    <recommendedName>
        <fullName evidence="3">OmpR/PhoB-type domain-containing protein</fullName>
    </recommendedName>
</protein>
<comment type="caution">
    <text evidence="4">The sequence shown here is derived from an EMBL/GenBank/DDBJ whole genome shotgun (WGS) entry which is preliminary data.</text>
</comment>
<dbReference type="SUPFAM" id="SSF46894">
    <property type="entry name" value="C-terminal effector domain of the bipartite response regulators"/>
    <property type="match status" value="1"/>
</dbReference>
<keyword evidence="1 2" id="KW-0238">DNA-binding</keyword>
<dbReference type="InterPro" id="IPR016032">
    <property type="entry name" value="Sig_transdc_resp-reg_C-effctor"/>
</dbReference>
<evidence type="ECO:0000313" key="4">
    <source>
        <dbReference type="EMBL" id="GAA1709861.1"/>
    </source>
</evidence>
<keyword evidence="5" id="KW-1185">Reference proteome</keyword>
<dbReference type="Gene3D" id="1.10.10.10">
    <property type="entry name" value="Winged helix-like DNA-binding domain superfamily/Winged helix DNA-binding domain"/>
    <property type="match status" value="1"/>
</dbReference>
<dbReference type="InterPro" id="IPR001867">
    <property type="entry name" value="OmpR/PhoB-type_DNA-bd"/>
</dbReference>
<name>A0ABN2IQR7_9ACTN</name>
<dbReference type="Pfam" id="PF00486">
    <property type="entry name" value="Trans_reg_C"/>
    <property type="match status" value="1"/>
</dbReference>
<feature type="domain" description="OmpR/PhoB-type" evidence="3">
    <location>
        <begin position="135"/>
        <end position="228"/>
    </location>
</feature>
<feature type="DNA-binding region" description="OmpR/PhoB-type" evidence="2">
    <location>
        <begin position="135"/>
        <end position="228"/>
    </location>
</feature>
<evidence type="ECO:0000313" key="5">
    <source>
        <dbReference type="Proteomes" id="UP001500618"/>
    </source>
</evidence>
<evidence type="ECO:0000256" key="1">
    <source>
        <dbReference type="ARBA" id="ARBA00023125"/>
    </source>
</evidence>
<dbReference type="SUPFAM" id="SSF69618">
    <property type="entry name" value="HemD-like"/>
    <property type="match status" value="1"/>
</dbReference>
<dbReference type="EMBL" id="BAAANY010000036">
    <property type="protein sequence ID" value="GAA1709861.1"/>
    <property type="molecule type" value="Genomic_DNA"/>
</dbReference>
<dbReference type="CDD" id="cd00383">
    <property type="entry name" value="trans_reg_C"/>
    <property type="match status" value="1"/>
</dbReference>
<dbReference type="Proteomes" id="UP001500618">
    <property type="component" value="Unassembled WGS sequence"/>
</dbReference>
<evidence type="ECO:0000259" key="3">
    <source>
        <dbReference type="PROSITE" id="PS51755"/>
    </source>
</evidence>
<proteinExistence type="predicted"/>
<accession>A0ABN2IQR7</accession>
<sequence>MVESVPLTGFALGVAAEADHEVLVTALCDAGAEVFAASVAGPGRVAADRLLDLVTCRRLDALVLTGAGAAQRLTNRAARRGLAAELHAALSPEVVVACLEPLAEDVRAIGWDVPVSAPHLDSLIRTLGAYLCSRAPQLAVSGRTLAVRGRAVLVDGEPREMPPAAVALLRVLIRRPGHVVSRAELLRALPGGRHKPHAVDSAISRLRATIGDPRLVQTVVKRGYRLTADD</sequence>
<dbReference type="InterPro" id="IPR036108">
    <property type="entry name" value="4pyrrol_syn_uPrphyn_synt_sf"/>
</dbReference>
<dbReference type="RefSeq" id="WP_344314348.1">
    <property type="nucleotide sequence ID" value="NZ_BAAANY010000036.1"/>
</dbReference>
<reference evidence="4 5" key="1">
    <citation type="journal article" date="2019" name="Int. J. Syst. Evol. Microbiol.">
        <title>The Global Catalogue of Microorganisms (GCM) 10K type strain sequencing project: providing services to taxonomists for standard genome sequencing and annotation.</title>
        <authorList>
            <consortium name="The Broad Institute Genomics Platform"/>
            <consortium name="The Broad Institute Genome Sequencing Center for Infectious Disease"/>
            <person name="Wu L."/>
            <person name="Ma J."/>
        </authorList>
    </citation>
    <scope>NUCLEOTIDE SEQUENCE [LARGE SCALE GENOMIC DNA]</scope>
    <source>
        <strain evidence="4 5">JCM 14718</strain>
    </source>
</reference>
<organism evidence="4 5">
    <name type="scientific">Fodinicola feengrottensis</name>
    <dbReference type="NCBI Taxonomy" id="435914"/>
    <lineage>
        <taxon>Bacteria</taxon>
        <taxon>Bacillati</taxon>
        <taxon>Actinomycetota</taxon>
        <taxon>Actinomycetes</taxon>
        <taxon>Mycobacteriales</taxon>
        <taxon>Fodinicola</taxon>
    </lineage>
</organism>
<gene>
    <name evidence="4" type="ORF">GCM10009765_68890</name>
</gene>
<dbReference type="PROSITE" id="PS51755">
    <property type="entry name" value="OMPR_PHOB"/>
    <property type="match status" value="1"/>
</dbReference>